<comment type="caution">
    <text evidence="6">The sequence shown here is derived from an EMBL/GenBank/DDBJ whole genome shotgun (WGS) entry which is preliminary data.</text>
</comment>
<dbReference type="InterPro" id="IPR043145">
    <property type="entry name" value="Znf_ZZ_sf"/>
</dbReference>
<proteinExistence type="predicted"/>
<evidence type="ECO:0000256" key="2">
    <source>
        <dbReference type="ARBA" id="ARBA00022771"/>
    </source>
</evidence>
<evidence type="ECO:0000313" key="6">
    <source>
        <dbReference type="EMBL" id="KAL1587861.1"/>
    </source>
</evidence>
<evidence type="ECO:0000313" key="7">
    <source>
        <dbReference type="Proteomes" id="UP000803884"/>
    </source>
</evidence>
<keyword evidence="1" id="KW-0479">Metal-binding</keyword>
<dbReference type="AlphaFoldDB" id="A0AB34KVI7"/>
<dbReference type="RefSeq" id="XP_069230966.1">
    <property type="nucleotide sequence ID" value="XM_069372144.1"/>
</dbReference>
<dbReference type="InterPro" id="IPR011011">
    <property type="entry name" value="Znf_FYVE_PHD"/>
</dbReference>
<dbReference type="GO" id="GO:0008270">
    <property type="term" value="F:zinc ion binding"/>
    <property type="evidence" value="ECO:0007669"/>
    <property type="project" value="UniProtKB-KW"/>
</dbReference>
<feature type="compositionally biased region" description="Polar residues" evidence="4">
    <location>
        <begin position="84"/>
        <end position="98"/>
    </location>
</feature>
<accession>A0AB34KVI7</accession>
<dbReference type="Gene3D" id="3.30.60.90">
    <property type="match status" value="1"/>
</dbReference>
<name>A0AB34KVI7_9PEZI</name>
<evidence type="ECO:0000256" key="4">
    <source>
        <dbReference type="SAM" id="MobiDB-lite"/>
    </source>
</evidence>
<keyword evidence="3" id="KW-0862">Zinc</keyword>
<dbReference type="GeneID" id="96004982"/>
<keyword evidence="7" id="KW-1185">Reference proteome</keyword>
<feature type="compositionally biased region" description="Polar residues" evidence="4">
    <location>
        <begin position="119"/>
        <end position="129"/>
    </location>
</feature>
<dbReference type="InterPro" id="IPR000433">
    <property type="entry name" value="Znf_ZZ"/>
</dbReference>
<reference evidence="6 7" key="1">
    <citation type="journal article" date="2020" name="Microbiol. Resour. Announc.">
        <title>Draft Genome Sequence of a Cladosporium Species Isolated from the Mesophotic Ascidian Didemnum maculosum.</title>
        <authorList>
            <person name="Gioti A."/>
            <person name="Siaperas R."/>
            <person name="Nikolaivits E."/>
            <person name="Le Goff G."/>
            <person name="Ouazzani J."/>
            <person name="Kotoulas G."/>
            <person name="Topakas E."/>
        </authorList>
    </citation>
    <scope>NUCLEOTIDE SEQUENCE [LARGE SCALE GENOMIC DNA]</scope>
    <source>
        <strain evidence="6 7">TM138-S3</strain>
    </source>
</reference>
<feature type="domain" description="ZZ-type" evidence="5">
    <location>
        <begin position="338"/>
        <end position="364"/>
    </location>
</feature>
<evidence type="ECO:0000259" key="5">
    <source>
        <dbReference type="PROSITE" id="PS01357"/>
    </source>
</evidence>
<evidence type="ECO:0000256" key="3">
    <source>
        <dbReference type="ARBA" id="ARBA00022833"/>
    </source>
</evidence>
<dbReference type="PROSITE" id="PS01357">
    <property type="entry name" value="ZF_ZZ_1"/>
    <property type="match status" value="1"/>
</dbReference>
<feature type="compositionally biased region" description="Low complexity" evidence="4">
    <location>
        <begin position="46"/>
        <end position="58"/>
    </location>
</feature>
<sequence length="384" mass="42963">MSPKKTPTAPGSITSRGTDNPTFSASLPFRPPQGAKRKRNEEQSEATDTTKSTAAPTTLPSHEPLAYHPMPKGDDGGNSKRQKGTASENESAVAQNDDPNLALLRKENNIMAPPPSRGTEITPSTSDGTIAQRVARRRREPVDPFIPRRPSRLQMIRDLQRNLRRRPLPVFGKPSLAVMDPAEARLVAALKKPQATIVTDMYDLDNVPENGESTKHARRPERPKRGNYCVCKVEADTNMVPCVDCSKVFHPNCLGKGLQHRHEYRGHDILINIARKCDADHYGASKDFTCRACDFSRMHSPANKGAFLVPLYEESQRRPSVFQTKVETHSGKRPLHICDSCDRRITTTRYECKYCDDLDLCRDCYSDPAVSSKHQHAKSDKILR</sequence>
<dbReference type="EMBL" id="JAAQHG020000009">
    <property type="protein sequence ID" value="KAL1587861.1"/>
    <property type="molecule type" value="Genomic_DNA"/>
</dbReference>
<dbReference type="Proteomes" id="UP000803884">
    <property type="component" value="Unassembled WGS sequence"/>
</dbReference>
<dbReference type="SMART" id="SM00291">
    <property type="entry name" value="ZnF_ZZ"/>
    <property type="match status" value="1"/>
</dbReference>
<dbReference type="InterPro" id="IPR013083">
    <property type="entry name" value="Znf_RING/FYVE/PHD"/>
</dbReference>
<gene>
    <name evidence="6" type="ORF">WHR41_03538</name>
</gene>
<dbReference type="SUPFAM" id="SSF57850">
    <property type="entry name" value="RING/U-box"/>
    <property type="match status" value="1"/>
</dbReference>
<organism evidence="6 7">
    <name type="scientific">Cladosporium halotolerans</name>
    <dbReference type="NCBI Taxonomy" id="1052096"/>
    <lineage>
        <taxon>Eukaryota</taxon>
        <taxon>Fungi</taxon>
        <taxon>Dikarya</taxon>
        <taxon>Ascomycota</taxon>
        <taxon>Pezizomycotina</taxon>
        <taxon>Dothideomycetes</taxon>
        <taxon>Dothideomycetidae</taxon>
        <taxon>Cladosporiales</taxon>
        <taxon>Cladosporiaceae</taxon>
        <taxon>Cladosporium</taxon>
    </lineage>
</organism>
<protein>
    <recommendedName>
        <fullName evidence="5">ZZ-type domain-containing protein</fullName>
    </recommendedName>
</protein>
<dbReference type="SUPFAM" id="SSF57903">
    <property type="entry name" value="FYVE/PHD zinc finger"/>
    <property type="match status" value="1"/>
</dbReference>
<keyword evidence="2" id="KW-0863">Zinc-finger</keyword>
<feature type="compositionally biased region" description="Polar residues" evidence="4">
    <location>
        <begin position="9"/>
        <end position="25"/>
    </location>
</feature>
<evidence type="ECO:0000256" key="1">
    <source>
        <dbReference type="ARBA" id="ARBA00022723"/>
    </source>
</evidence>
<feature type="region of interest" description="Disordered" evidence="4">
    <location>
        <begin position="1"/>
        <end position="146"/>
    </location>
</feature>
<dbReference type="Gene3D" id="3.30.40.10">
    <property type="entry name" value="Zinc/RING finger domain, C3HC4 (zinc finger)"/>
    <property type="match status" value="1"/>
</dbReference>
<dbReference type="Pfam" id="PF00569">
    <property type="entry name" value="ZZ"/>
    <property type="match status" value="1"/>
</dbReference>